<dbReference type="InterPro" id="IPR011333">
    <property type="entry name" value="SKP1/BTB/POZ_sf"/>
</dbReference>
<feature type="domain" description="BTB" evidence="1">
    <location>
        <begin position="19"/>
        <end position="88"/>
    </location>
</feature>
<accession>V2YVL5</accession>
<dbReference type="PROSITE" id="PS50097">
    <property type="entry name" value="BTB"/>
    <property type="match status" value="1"/>
</dbReference>
<evidence type="ECO:0000259" key="1">
    <source>
        <dbReference type="PROSITE" id="PS50097"/>
    </source>
</evidence>
<evidence type="ECO:0000313" key="2">
    <source>
        <dbReference type="EMBL" id="ESK95724.1"/>
    </source>
</evidence>
<dbReference type="OrthoDB" id="2879636at2759"/>
<comment type="caution">
    <text evidence="2">The sequence shown here is derived from an EMBL/GenBank/DDBJ whole genome shotgun (WGS) entry which is preliminary data.</text>
</comment>
<dbReference type="STRING" id="1381753.V2YVL5"/>
<reference evidence="2 3" key="1">
    <citation type="journal article" date="2014" name="BMC Genomics">
        <title>Genome and secretome analysis of the hemibiotrophic fungal pathogen, Moniliophthora roreri, which causes frosty pod rot disease of cacao: mechanisms of the biotrophic and necrotrophic phases.</title>
        <authorList>
            <person name="Meinhardt L.W."/>
            <person name="Costa G.G.L."/>
            <person name="Thomazella D.P.T."/>
            <person name="Teixeira P.J.P.L."/>
            <person name="Carazzolle M.F."/>
            <person name="Schuster S.C."/>
            <person name="Carlson J.E."/>
            <person name="Guiltinan M.J."/>
            <person name="Mieczkowski P."/>
            <person name="Farmer A."/>
            <person name="Ramaraj T."/>
            <person name="Crozier J."/>
            <person name="Davis R.E."/>
            <person name="Shao J."/>
            <person name="Melnick R.L."/>
            <person name="Pereira G.A.G."/>
            <person name="Bailey B.A."/>
        </authorList>
    </citation>
    <scope>NUCLEOTIDE SEQUENCE [LARGE SCALE GENOMIC DNA]</scope>
    <source>
        <strain evidence="2 3">MCA 2997</strain>
    </source>
</reference>
<organism evidence="2 3">
    <name type="scientific">Moniliophthora roreri (strain MCA 2997)</name>
    <name type="common">Cocoa frosty pod rot fungus</name>
    <name type="synonym">Crinipellis roreri</name>
    <dbReference type="NCBI Taxonomy" id="1381753"/>
    <lineage>
        <taxon>Eukaryota</taxon>
        <taxon>Fungi</taxon>
        <taxon>Dikarya</taxon>
        <taxon>Basidiomycota</taxon>
        <taxon>Agaricomycotina</taxon>
        <taxon>Agaricomycetes</taxon>
        <taxon>Agaricomycetidae</taxon>
        <taxon>Agaricales</taxon>
        <taxon>Marasmiineae</taxon>
        <taxon>Marasmiaceae</taxon>
        <taxon>Moniliophthora</taxon>
    </lineage>
</organism>
<dbReference type="Pfam" id="PF00651">
    <property type="entry name" value="BTB"/>
    <property type="match status" value="1"/>
</dbReference>
<dbReference type="KEGG" id="mrr:Moror_12453"/>
<dbReference type="Gene3D" id="3.30.710.10">
    <property type="entry name" value="Potassium Channel Kv1.1, Chain A"/>
    <property type="match status" value="1"/>
</dbReference>
<dbReference type="InterPro" id="IPR000210">
    <property type="entry name" value="BTB/POZ_dom"/>
</dbReference>
<dbReference type="Proteomes" id="UP000017559">
    <property type="component" value="Unassembled WGS sequence"/>
</dbReference>
<dbReference type="SUPFAM" id="SSF54695">
    <property type="entry name" value="POZ domain"/>
    <property type="match status" value="1"/>
</dbReference>
<protein>
    <recommendedName>
        <fullName evidence="1">BTB domain-containing protein</fullName>
    </recommendedName>
</protein>
<gene>
    <name evidence="2" type="ORF">Moror_12453</name>
</gene>
<dbReference type="EMBL" id="AWSO01000063">
    <property type="protein sequence ID" value="ESK95724.1"/>
    <property type="molecule type" value="Genomic_DNA"/>
</dbReference>
<evidence type="ECO:0000313" key="3">
    <source>
        <dbReference type="Proteomes" id="UP000017559"/>
    </source>
</evidence>
<dbReference type="CDD" id="cd18186">
    <property type="entry name" value="BTB_POZ_ZBTB_KLHL-like"/>
    <property type="match status" value="1"/>
</dbReference>
<proteinExistence type="predicted"/>
<sequence length="333" mass="38532">MENAGLLTYERGDPWFEDGNIILITQDPPNTAFRVHRGVLSRHSEVFQGMFELPQPEATSNSAIDYQVVPMYDLPVELSNLVKALYDGASFSNRSIRDFFYVAGILRLATKYFIGHLRVQAIHHLAQTWTYTLEGHDNMIDLAVRTPSVDDLTYPFVHPLHVLNLARETHVSVLLPSALYFLSLYPLDDLLRADHRKLSIEHPSRPASMMEQSDIKDYTLMFQHRLDSVLDFTRRICGQRLPAKGCSNTQICRRNFSRLTSRLESSWQMRTGAFHFMLQARNQVSQDETFCTSCREEFWRDVSQHRQQLWNELPSVIGLPSWQGMIQEDIPSR</sequence>
<name>V2YVL5_MONRO</name>
<dbReference type="AlphaFoldDB" id="V2YVL5"/>
<keyword evidence="3" id="KW-1185">Reference proteome</keyword>
<dbReference type="HOGENOM" id="CLU_033082_1_2_1"/>